<reference evidence="1 2" key="1">
    <citation type="journal article" date="2018" name="Int. J. Syst. Evol. Microbiol.">
        <title>Uliginosibacterium sediminicola sp. nov., isolated from freshwater sediment.</title>
        <authorList>
            <person name="Hwang W.M."/>
            <person name="Kim S.M."/>
            <person name="Kang K."/>
            <person name="Ahn T.Y."/>
        </authorList>
    </citation>
    <scope>NUCLEOTIDE SEQUENCE [LARGE SCALE GENOMIC DNA]</scope>
    <source>
        <strain evidence="1 2">M1-21</strain>
    </source>
</reference>
<dbReference type="EMBL" id="JBDIVE010000002">
    <property type="protein sequence ID" value="MEN3067837.1"/>
    <property type="molecule type" value="Genomic_DNA"/>
</dbReference>
<organism evidence="1 2">
    <name type="scientific">Uliginosibacterium sediminicola</name>
    <dbReference type="NCBI Taxonomy" id="2024550"/>
    <lineage>
        <taxon>Bacteria</taxon>
        <taxon>Pseudomonadati</taxon>
        <taxon>Pseudomonadota</taxon>
        <taxon>Betaproteobacteria</taxon>
        <taxon>Rhodocyclales</taxon>
        <taxon>Zoogloeaceae</taxon>
        <taxon>Uliginosibacterium</taxon>
    </lineage>
</organism>
<dbReference type="Proteomes" id="UP001410394">
    <property type="component" value="Unassembled WGS sequence"/>
</dbReference>
<keyword evidence="2" id="KW-1185">Reference proteome</keyword>
<comment type="caution">
    <text evidence="1">The sequence shown here is derived from an EMBL/GenBank/DDBJ whole genome shotgun (WGS) entry which is preliminary data.</text>
</comment>
<dbReference type="RefSeq" id="WP_345918601.1">
    <property type="nucleotide sequence ID" value="NZ_JBDIVE010000002.1"/>
</dbReference>
<accession>A0ABU9YVW5</accession>
<evidence type="ECO:0000313" key="2">
    <source>
        <dbReference type="Proteomes" id="UP001410394"/>
    </source>
</evidence>
<evidence type="ECO:0000313" key="1">
    <source>
        <dbReference type="EMBL" id="MEN3067837.1"/>
    </source>
</evidence>
<sequence>MKTKDDFLGSIEDLIDNYPTIAALYYAEDPRIKQHLSAIAAMLAMYSAQVESAQLEPFEKVRDATVLADAAMRGIVRKSTAVVVQLGVVNKGPSAFTLEAGRIIIDSSGREYIVEASVTAPAGGSASARARQERLVSVSHTVSGSAPFYAIEISPSDEQESLCSISVSDDDGEYEYRYRYVNTAVAERVYHVEADDRQRVYVRFGAERLVGTQPPDGAVITLQIGYSFGNVSPTHASPFSFADVASAADASIEMTMDQVITSGSDPLSMSVLRDLARYPSVYDDNAVYMGEFDFTVRRAFAGSLQFLSVWNEAAEETARGPNVDNVNAIFVAALSNTGGESVLSGAAAPVLIDNAALTETQQAIKAHIKRADDSYRVHFVTPVRSEIGMTVTATVPTSFIASTVRAQIVDALLEKYGPSSRAAQRGYNRPRYREVYALLQSKVPALSSGNADWKLSIDESQDVSVRPELWRYLSETSLTVTVTSEAGVTPGWS</sequence>
<proteinExistence type="predicted"/>
<evidence type="ECO:0008006" key="3">
    <source>
        <dbReference type="Google" id="ProtNLM"/>
    </source>
</evidence>
<gene>
    <name evidence="1" type="ORF">ABDB84_05045</name>
</gene>
<protein>
    <recommendedName>
        <fullName evidence="3">Baseplate protein J-like domain-containing protein</fullName>
    </recommendedName>
</protein>
<name>A0ABU9YVW5_9RHOO</name>